<comment type="similarity">
    <text evidence="2">Belongs to the ROK (NagC/XylR) family.</text>
</comment>
<reference evidence="5 6" key="1">
    <citation type="submission" date="2018-12" db="EMBL/GenBank/DDBJ databases">
        <authorList>
            <person name="Sun L."/>
            <person name="Chen Z."/>
        </authorList>
    </citation>
    <scope>NUCLEOTIDE SEQUENCE [LARGE SCALE GENOMIC DNA]</scope>
    <source>
        <strain evidence="5 6">LMG 29736</strain>
    </source>
</reference>
<dbReference type="EMBL" id="QYTW02000032">
    <property type="protein sequence ID" value="RST57522.1"/>
    <property type="molecule type" value="Genomic_DNA"/>
</dbReference>
<evidence type="ECO:0000313" key="7">
    <source>
        <dbReference type="Proteomes" id="UP000680670"/>
    </source>
</evidence>
<evidence type="ECO:0000256" key="3">
    <source>
        <dbReference type="ARBA" id="ARBA00022629"/>
    </source>
</evidence>
<dbReference type="InterPro" id="IPR036390">
    <property type="entry name" value="WH_DNA-bd_sf"/>
</dbReference>
<dbReference type="EMBL" id="BORJ01000007">
    <property type="protein sequence ID" value="GIN97095.1"/>
    <property type="molecule type" value="Genomic_DNA"/>
</dbReference>
<keyword evidence="3" id="KW-0119">Carbohydrate metabolism</keyword>
<dbReference type="InterPro" id="IPR000600">
    <property type="entry name" value="ROK"/>
</dbReference>
<dbReference type="AlphaFoldDB" id="A0A429X256"/>
<evidence type="ECO:0000313" key="5">
    <source>
        <dbReference type="EMBL" id="RST57522.1"/>
    </source>
</evidence>
<evidence type="ECO:0000313" key="4">
    <source>
        <dbReference type="EMBL" id="GIN97095.1"/>
    </source>
</evidence>
<dbReference type="RefSeq" id="WP_120118534.1">
    <property type="nucleotide sequence ID" value="NZ_BORJ01000007.1"/>
</dbReference>
<comment type="function">
    <text evidence="1">Transcriptional repressor of xylose-utilizing enzymes.</text>
</comment>
<keyword evidence="3" id="KW-0859">Xylose metabolism</keyword>
<dbReference type="Proteomes" id="UP000287296">
    <property type="component" value="Unassembled WGS sequence"/>
</dbReference>
<dbReference type="OrthoDB" id="9796533at2"/>
<evidence type="ECO:0000256" key="1">
    <source>
        <dbReference type="ARBA" id="ARBA00002486"/>
    </source>
</evidence>
<dbReference type="Pfam" id="PF00480">
    <property type="entry name" value="ROK"/>
    <property type="match status" value="1"/>
</dbReference>
<gene>
    <name evidence="5" type="ORF">D5F11_022140</name>
    <name evidence="4" type="ORF">J6TS1_29650</name>
</gene>
<dbReference type="SUPFAM" id="SSF53067">
    <property type="entry name" value="Actin-like ATPase domain"/>
    <property type="match status" value="1"/>
</dbReference>
<dbReference type="Gene3D" id="1.10.10.10">
    <property type="entry name" value="Winged helix-like DNA-binding domain superfamily/Winged helix DNA-binding domain"/>
    <property type="match status" value="1"/>
</dbReference>
<dbReference type="PANTHER" id="PTHR18964">
    <property type="entry name" value="ROK (REPRESSOR, ORF, KINASE) FAMILY"/>
    <property type="match status" value="1"/>
</dbReference>
<dbReference type="InterPro" id="IPR036388">
    <property type="entry name" value="WH-like_DNA-bd_sf"/>
</dbReference>
<name>A0A429X256_SIMTE</name>
<protein>
    <submittedName>
        <fullName evidence="5">ROK family protein</fullName>
    </submittedName>
    <submittedName>
        <fullName evidence="4">Transcriptional regulator</fullName>
    </submittedName>
</protein>
<evidence type="ECO:0000256" key="2">
    <source>
        <dbReference type="ARBA" id="ARBA00006479"/>
    </source>
</evidence>
<evidence type="ECO:0000313" key="6">
    <source>
        <dbReference type="Proteomes" id="UP000287296"/>
    </source>
</evidence>
<sequence>MLKKFLADDSRKNLLLKETYRQIHKRNSISKAELIELLGARPTTMTRTIEELLENGWIKEGGVGPSSGGRPPILYETMKESAWIIGIDISRTAVRVLLTTVDFTVIERHFISMTNAKTPDVVFAEINQIIDSWLAQYHISFKDLLGIGVGAVGPIHREEGKMVNPESFLSAGWKNVDIRKGLESFPVRILVDNGANSAAVAEFIQHDEAFRNILYCVHGYGIRGGVMNDGRIFYAGQGDTSALGHVIVQANGKVCICGREGCLTAYASFPAMVEEYKRASGEETSFEDFLLLLKKNDPEAVRIVKKGAFYFGIGLANMINSLRPELVVLHGSLVYGIPTFYEEAVASAKSHIYMPEMFTPIFKKGSLKEEAVALGAAMQVFQSYFNFIQQKSPTSVSGEMNAN</sequence>
<organism evidence="5 6">
    <name type="scientific">Siminovitchia terrae</name>
    <name type="common">Bacillus terrae</name>
    <dbReference type="NCBI Taxonomy" id="1914933"/>
    <lineage>
        <taxon>Bacteria</taxon>
        <taxon>Bacillati</taxon>
        <taxon>Bacillota</taxon>
        <taxon>Bacilli</taxon>
        <taxon>Bacillales</taxon>
        <taxon>Bacillaceae</taxon>
        <taxon>Siminovitchia</taxon>
    </lineage>
</organism>
<dbReference type="GO" id="GO:0042732">
    <property type="term" value="P:D-xylose metabolic process"/>
    <property type="evidence" value="ECO:0007669"/>
    <property type="project" value="UniProtKB-KW"/>
</dbReference>
<dbReference type="SUPFAM" id="SSF46785">
    <property type="entry name" value="Winged helix' DNA-binding domain"/>
    <property type="match status" value="1"/>
</dbReference>
<proteinExistence type="inferred from homology"/>
<dbReference type="Gene3D" id="3.30.420.40">
    <property type="match status" value="2"/>
</dbReference>
<accession>A0A429X256</accession>
<keyword evidence="7" id="KW-1185">Reference proteome</keyword>
<comment type="caution">
    <text evidence="5">The sequence shown here is derived from an EMBL/GenBank/DDBJ whole genome shotgun (WGS) entry which is preliminary data.</text>
</comment>
<dbReference type="PANTHER" id="PTHR18964:SF149">
    <property type="entry name" value="BIFUNCTIONAL UDP-N-ACETYLGLUCOSAMINE 2-EPIMERASE_N-ACETYLMANNOSAMINE KINASE"/>
    <property type="match status" value="1"/>
</dbReference>
<reference evidence="4 7" key="2">
    <citation type="submission" date="2021-03" db="EMBL/GenBank/DDBJ databases">
        <title>Antimicrobial resistance genes in bacteria isolated from Japanese honey, and their potential for conferring macrolide and lincosamide resistance in the American foulbrood pathogen Paenibacillus larvae.</title>
        <authorList>
            <person name="Okamoto M."/>
            <person name="Kumagai M."/>
            <person name="Kanamori H."/>
            <person name="Takamatsu D."/>
        </authorList>
    </citation>
    <scope>NUCLEOTIDE SEQUENCE [LARGE SCALE GENOMIC DNA]</scope>
    <source>
        <strain evidence="4 7">J6TS1</strain>
    </source>
</reference>
<dbReference type="Proteomes" id="UP000680670">
    <property type="component" value="Unassembled WGS sequence"/>
</dbReference>
<dbReference type="InterPro" id="IPR043129">
    <property type="entry name" value="ATPase_NBD"/>
</dbReference>